<evidence type="ECO:0000259" key="6">
    <source>
        <dbReference type="PROSITE" id="PS50089"/>
    </source>
</evidence>
<dbReference type="InterPro" id="IPR007110">
    <property type="entry name" value="Ig-like_dom"/>
</dbReference>
<evidence type="ECO:0000313" key="8">
    <source>
        <dbReference type="EMBL" id="KAK7491361.1"/>
    </source>
</evidence>
<feature type="transmembrane region" description="Helical" evidence="5">
    <location>
        <begin position="632"/>
        <end position="651"/>
    </location>
</feature>
<evidence type="ECO:0000256" key="5">
    <source>
        <dbReference type="SAM" id="Phobius"/>
    </source>
</evidence>
<dbReference type="PANTHER" id="PTHR46013">
    <property type="entry name" value="VASCULAR CELL ADHESION MOLECULE 1"/>
    <property type="match status" value="1"/>
</dbReference>
<dbReference type="PROSITE" id="PS50089">
    <property type="entry name" value="ZF_RING_2"/>
    <property type="match status" value="1"/>
</dbReference>
<comment type="caution">
    <text evidence="8">The sequence shown here is derived from an EMBL/GenBank/DDBJ whole genome shotgun (WGS) entry which is preliminary data.</text>
</comment>
<evidence type="ECO:0000256" key="1">
    <source>
        <dbReference type="ARBA" id="ARBA00022771"/>
    </source>
</evidence>
<organism evidence="8 9">
    <name type="scientific">Batillaria attramentaria</name>
    <dbReference type="NCBI Taxonomy" id="370345"/>
    <lineage>
        <taxon>Eukaryota</taxon>
        <taxon>Metazoa</taxon>
        <taxon>Spiralia</taxon>
        <taxon>Lophotrochozoa</taxon>
        <taxon>Mollusca</taxon>
        <taxon>Gastropoda</taxon>
        <taxon>Caenogastropoda</taxon>
        <taxon>Sorbeoconcha</taxon>
        <taxon>Cerithioidea</taxon>
        <taxon>Batillariidae</taxon>
        <taxon>Batillaria</taxon>
    </lineage>
</organism>
<evidence type="ECO:0008006" key="10">
    <source>
        <dbReference type="Google" id="ProtNLM"/>
    </source>
</evidence>
<name>A0ABD0KWG9_9CAEN</name>
<dbReference type="PROSITE" id="PS50835">
    <property type="entry name" value="IG_LIKE"/>
    <property type="match status" value="1"/>
</dbReference>
<dbReference type="InterPro" id="IPR003598">
    <property type="entry name" value="Ig_sub2"/>
</dbReference>
<dbReference type="Pfam" id="PF13927">
    <property type="entry name" value="Ig_3"/>
    <property type="match status" value="1"/>
</dbReference>
<keyword evidence="1 3" id="KW-0479">Metal-binding</keyword>
<dbReference type="Proteomes" id="UP001519460">
    <property type="component" value="Unassembled WGS sequence"/>
</dbReference>
<dbReference type="PANTHER" id="PTHR46013:SF7">
    <property type="entry name" value="IG-LIKE DOMAIN-CONTAINING PROTEIN"/>
    <property type="match status" value="1"/>
</dbReference>
<feature type="transmembrane region" description="Helical" evidence="5">
    <location>
        <begin position="409"/>
        <end position="432"/>
    </location>
</feature>
<dbReference type="InterPro" id="IPR003599">
    <property type="entry name" value="Ig_sub"/>
</dbReference>
<feature type="domain" description="RING-type" evidence="6">
    <location>
        <begin position="751"/>
        <end position="794"/>
    </location>
</feature>
<reference evidence="8 9" key="1">
    <citation type="journal article" date="2023" name="Sci. Data">
        <title>Genome assembly of the Korean intertidal mud-creeper Batillaria attramentaria.</title>
        <authorList>
            <person name="Patra A.K."/>
            <person name="Ho P.T."/>
            <person name="Jun S."/>
            <person name="Lee S.J."/>
            <person name="Kim Y."/>
            <person name="Won Y.J."/>
        </authorList>
    </citation>
    <scope>NUCLEOTIDE SEQUENCE [LARGE SCALE GENOMIC DNA]</scope>
    <source>
        <strain evidence="8">Wonlab-2016</strain>
    </source>
</reference>
<feature type="region of interest" description="Disordered" evidence="4">
    <location>
        <begin position="448"/>
        <end position="472"/>
    </location>
</feature>
<dbReference type="Gene3D" id="2.60.40.10">
    <property type="entry name" value="Immunoglobulins"/>
    <property type="match status" value="1"/>
</dbReference>
<keyword evidence="5" id="KW-0812">Transmembrane</keyword>
<evidence type="ECO:0000256" key="3">
    <source>
        <dbReference type="PROSITE-ProRule" id="PRU00175"/>
    </source>
</evidence>
<dbReference type="Gene3D" id="3.30.40.10">
    <property type="entry name" value="Zinc/RING finger domain, C3HC4 (zinc finger)"/>
    <property type="match status" value="1"/>
</dbReference>
<sequence length="847" mass="93260">MAIHAVPADVSSVDLTVLRAVSGWTLQGNVNISSVYSSLGRYSCSWIRRFQNGTESTVPDVRLTLSPDPSNTTNQQDREGSCSFTKNLPSTMGNVIYRVSVSPGNSESEQSIQIVHRTPLHVQHSERGETEGRLMWYRGLGTNNLINSGTYGDNVLEMTPQVLTLSDHGVTQFRCDVDRAVDVTGAGYTADVGYPPSSTQLSISPPKLSENQAVTIDCQANGRPTPNMTLIRRDRGTVMSVELSPLSYTIPRSSCEDAGDYTCVASNSMGPDRENTDTMIVKCKPQTDRIPLSGVKVKLNDQPVTLSFDIRSYPAPDNFTFAYLGETSNTSTTRPLPQDIYLNAACVAKSSTPYEATCTVTVSRVSSRSAAGYFIMRVINSEGYQDYMFQIILDEEDENRSGTDSTSSVAIGLGVILAVLVLGVAVVVVWLWRRQWILPCAAREAATETTSRPLSTRDKSAPGKNLFEMPSTVPRAPAGPYDSLQMQDVGLRSPYAEIGHADDIEDTSAPYETPGIEPTNATPEEAEPLTLFDHVSSYDVALPYLIGVSRHGVDMTARVHRDCGFLFLLDFVHCRKILRAALTAEEIQMMSGRSWWVQPRINLLMIAGVLLSSPENKRSEHVLLCLDLLRRVLVAMFIAFISALAVGELQTSKRHSNKAKLAKVNTIGWQHGRFQLFVDAVRSLDALGGRSPKPKAVASVTVTFQISVPSIRREMARMFEAGNMSSWSEPAAVELESRNNGRGSPGPNPRCVICRQNRQEVVLPCGHKSICWVCFQCPSYLNQCRPYPLCYVCQGPIRTVFQDRTVQKNVSTYAKMRRIRSDYRGEGARGRCCVAHSGRGNVAHSHR</sequence>
<keyword evidence="1 3" id="KW-0863">Zinc-finger</keyword>
<gene>
    <name evidence="8" type="ORF">BaRGS_00017462</name>
</gene>
<dbReference type="InterPro" id="IPR001841">
    <property type="entry name" value="Znf_RING"/>
</dbReference>
<dbReference type="GO" id="GO:0008270">
    <property type="term" value="F:zinc ion binding"/>
    <property type="evidence" value="ECO:0007669"/>
    <property type="project" value="UniProtKB-KW"/>
</dbReference>
<evidence type="ECO:0000259" key="7">
    <source>
        <dbReference type="PROSITE" id="PS50835"/>
    </source>
</evidence>
<dbReference type="SUPFAM" id="SSF48726">
    <property type="entry name" value="Immunoglobulin"/>
    <property type="match status" value="1"/>
</dbReference>
<protein>
    <recommendedName>
        <fullName evidence="10">RING-type domain-containing protein</fullName>
    </recommendedName>
</protein>
<evidence type="ECO:0000256" key="2">
    <source>
        <dbReference type="ARBA" id="ARBA00022833"/>
    </source>
</evidence>
<dbReference type="InterPro" id="IPR013083">
    <property type="entry name" value="Znf_RING/FYVE/PHD"/>
</dbReference>
<dbReference type="SMART" id="SM00409">
    <property type="entry name" value="IG"/>
    <property type="match status" value="1"/>
</dbReference>
<keyword evidence="2" id="KW-0862">Zinc</keyword>
<keyword evidence="9" id="KW-1185">Reference proteome</keyword>
<evidence type="ECO:0000313" key="9">
    <source>
        <dbReference type="Proteomes" id="UP001519460"/>
    </source>
</evidence>
<evidence type="ECO:0000256" key="4">
    <source>
        <dbReference type="SAM" id="MobiDB-lite"/>
    </source>
</evidence>
<dbReference type="SMART" id="SM00408">
    <property type="entry name" value="IGc2"/>
    <property type="match status" value="1"/>
</dbReference>
<keyword evidence="5" id="KW-1133">Transmembrane helix</keyword>
<dbReference type="AlphaFoldDB" id="A0ABD0KWG9"/>
<dbReference type="EMBL" id="JACVVK020000116">
    <property type="protein sequence ID" value="KAK7491361.1"/>
    <property type="molecule type" value="Genomic_DNA"/>
</dbReference>
<proteinExistence type="predicted"/>
<feature type="domain" description="Ig-like" evidence="7">
    <location>
        <begin position="196"/>
        <end position="281"/>
    </location>
</feature>
<dbReference type="CDD" id="cd00096">
    <property type="entry name" value="Ig"/>
    <property type="match status" value="1"/>
</dbReference>
<dbReference type="InterPro" id="IPR036179">
    <property type="entry name" value="Ig-like_dom_sf"/>
</dbReference>
<keyword evidence="5" id="KW-0472">Membrane</keyword>
<dbReference type="InterPro" id="IPR013783">
    <property type="entry name" value="Ig-like_fold"/>
</dbReference>
<accession>A0ABD0KWG9</accession>